<dbReference type="PANTHER" id="PTHR12592:SF0">
    <property type="entry name" value="ATP-DEPENDENT (S)-NAD(P)H-HYDRATE DEHYDRATASE"/>
    <property type="match status" value="1"/>
</dbReference>
<dbReference type="SUPFAM" id="SSF53613">
    <property type="entry name" value="Ribokinase-like"/>
    <property type="match status" value="1"/>
</dbReference>
<comment type="function">
    <text evidence="6">Catalyzes the dehydration of the S-form of NAD(P)HX at the expense of ATP, which is converted to ADP. Together with NAD(P)HX epimerase, which catalyzes the epimerization of the S- and R-forms, the enzyme allows the repair of both epimers of NAD(P)HX, a damaged form of NAD(P)H that is a result of enzymatic or heat-dependent hydration.</text>
</comment>
<comment type="similarity">
    <text evidence="6">Belongs to the NnrD/CARKD family.</text>
</comment>
<reference evidence="9 10" key="1">
    <citation type="journal article" date="2018" name="PLoS ONE">
        <title>The draft genome of Kipferlia bialata reveals reductive genome evolution in fornicate parasites.</title>
        <authorList>
            <person name="Tanifuji G."/>
            <person name="Takabayashi S."/>
            <person name="Kume K."/>
            <person name="Takagi M."/>
            <person name="Nakayama T."/>
            <person name="Kamikawa R."/>
            <person name="Inagaki Y."/>
            <person name="Hashimoto T."/>
        </authorList>
    </citation>
    <scope>NUCLEOTIDE SEQUENCE [LARGE SCALE GENOMIC DNA]</scope>
    <source>
        <strain evidence="9">NY0173</strain>
    </source>
</reference>
<dbReference type="PROSITE" id="PS51383">
    <property type="entry name" value="YJEF_C_3"/>
    <property type="match status" value="1"/>
</dbReference>
<evidence type="ECO:0000256" key="3">
    <source>
        <dbReference type="ARBA" id="ARBA00022857"/>
    </source>
</evidence>
<keyword evidence="4 6" id="KW-0520">NAD</keyword>
<keyword evidence="5 6" id="KW-0456">Lyase</keyword>
<name>A0A9K3D102_9EUKA</name>
<dbReference type="GO" id="GO:0005524">
    <property type="term" value="F:ATP binding"/>
    <property type="evidence" value="ECO:0007669"/>
    <property type="project" value="UniProtKB-KW"/>
</dbReference>
<evidence type="ECO:0000313" key="10">
    <source>
        <dbReference type="Proteomes" id="UP000265618"/>
    </source>
</evidence>
<evidence type="ECO:0000256" key="4">
    <source>
        <dbReference type="ARBA" id="ARBA00023027"/>
    </source>
</evidence>
<dbReference type="Proteomes" id="UP000265618">
    <property type="component" value="Unassembled WGS sequence"/>
</dbReference>
<evidence type="ECO:0000256" key="1">
    <source>
        <dbReference type="ARBA" id="ARBA00022741"/>
    </source>
</evidence>
<dbReference type="PANTHER" id="PTHR12592">
    <property type="entry name" value="ATP-DEPENDENT (S)-NAD(P)H-HYDRATE DEHYDRATASE FAMILY MEMBER"/>
    <property type="match status" value="1"/>
</dbReference>
<evidence type="ECO:0000256" key="6">
    <source>
        <dbReference type="HAMAP-Rule" id="MF_03157"/>
    </source>
</evidence>
<evidence type="ECO:0000256" key="7">
    <source>
        <dbReference type="SAM" id="MobiDB-lite"/>
    </source>
</evidence>
<comment type="catalytic activity">
    <reaction evidence="6">
        <text>(6S)-NADPHX + ATP = ADP + phosphate + NADPH + H(+)</text>
        <dbReference type="Rhea" id="RHEA:32231"/>
        <dbReference type="ChEBI" id="CHEBI:15378"/>
        <dbReference type="ChEBI" id="CHEBI:30616"/>
        <dbReference type="ChEBI" id="CHEBI:43474"/>
        <dbReference type="ChEBI" id="CHEBI:57783"/>
        <dbReference type="ChEBI" id="CHEBI:64076"/>
        <dbReference type="ChEBI" id="CHEBI:456216"/>
        <dbReference type="EC" id="4.2.1.93"/>
    </reaction>
</comment>
<keyword evidence="2 6" id="KW-0067">ATP-binding</keyword>
<keyword evidence="3" id="KW-0521">NADP</keyword>
<feature type="binding site" evidence="6">
    <location>
        <position position="320"/>
    </location>
    <ligand>
        <name>(6S)-NADPHX</name>
        <dbReference type="ChEBI" id="CHEBI:64076"/>
    </ligand>
</feature>
<dbReference type="EMBL" id="BDIP01002357">
    <property type="protein sequence ID" value="GIQ86167.1"/>
    <property type="molecule type" value="Genomic_DNA"/>
</dbReference>
<feature type="binding site" evidence="6">
    <location>
        <begin position="310"/>
        <end position="319"/>
    </location>
    <ligand>
        <name>ATP</name>
        <dbReference type="ChEBI" id="CHEBI:30616"/>
    </ligand>
</feature>
<comment type="catalytic activity">
    <reaction evidence="6">
        <text>(6S)-NADHX + ATP = ADP + phosphate + NADH + H(+)</text>
        <dbReference type="Rhea" id="RHEA:19017"/>
        <dbReference type="ChEBI" id="CHEBI:15378"/>
        <dbReference type="ChEBI" id="CHEBI:30616"/>
        <dbReference type="ChEBI" id="CHEBI:43474"/>
        <dbReference type="ChEBI" id="CHEBI:57945"/>
        <dbReference type="ChEBI" id="CHEBI:64074"/>
        <dbReference type="ChEBI" id="CHEBI:456216"/>
        <dbReference type="EC" id="4.2.1.93"/>
    </reaction>
</comment>
<keyword evidence="6" id="KW-0597">Phosphoprotein</keyword>
<feature type="binding site" evidence="6">
    <location>
        <begin position="290"/>
        <end position="294"/>
    </location>
    <ligand>
        <name>ATP</name>
        <dbReference type="ChEBI" id="CHEBI:30616"/>
    </ligand>
</feature>
<protein>
    <recommendedName>
        <fullName evidence="6">ATP-dependent (S)-NAD(P)H-hydrate dehydratase</fullName>
        <ecNumber evidence="6">4.2.1.93</ecNumber>
    </recommendedName>
    <alternativeName>
        <fullName evidence="6">ATP-dependent NAD(P)HX dehydratase</fullName>
    </alternativeName>
</protein>
<sequence>MSTPGVDVSSSVRPCLSAYLSVCLGGHHSSQDVSTLSPSPLSTLPSTSPVLGVYGGCDQYHGAPALCSLAARALGVCSVIHASGKAVPIQALTPQSEVHLVTSTDASSVYTDRDRETPITSQDSRPRIHDAKSPCCTPPPLGAVCIGTGLGRDIHGLVLFLMGCREAQRHNVPLILDGDALWHLAQLCSLPDVSDVPAVSAVGSETEGEADHDSMYTHPLRSDVVHSLSQTEVVLTPNWPELNRLSMACLGRKASNPNTPMDAETVGESGPYTSDCEDLSRQLGCTVLQKGPVDIVCHRGTVIGYLDSPSAPVRCAGQGDVLAGLVGSMAAQRHILLLQKHREETPKDGKGYVATPGPLSAQDAEVTAVPSLPDVTLMACHLMRATASRVADRMGIGMIASDIPPQIEREVANLVKGV</sequence>
<accession>A0A9K3D102</accession>
<evidence type="ECO:0000256" key="2">
    <source>
        <dbReference type="ARBA" id="ARBA00022840"/>
    </source>
</evidence>
<dbReference type="GO" id="GO:0046496">
    <property type="term" value="P:nicotinamide nucleotide metabolic process"/>
    <property type="evidence" value="ECO:0007669"/>
    <property type="project" value="UniProtKB-UniRule"/>
</dbReference>
<dbReference type="OrthoDB" id="8110916at2759"/>
<comment type="cofactor">
    <cofactor evidence="6">
        <name>Mg(2+)</name>
        <dbReference type="ChEBI" id="CHEBI:18420"/>
    </cofactor>
</comment>
<feature type="region of interest" description="Disordered" evidence="7">
    <location>
        <begin position="107"/>
        <end position="133"/>
    </location>
</feature>
<feature type="binding site" evidence="6">
    <location>
        <begin position="238"/>
        <end position="244"/>
    </location>
    <ligand>
        <name>(6S)-NADPHX</name>
        <dbReference type="ChEBI" id="CHEBI:64076"/>
    </ligand>
</feature>
<dbReference type="AlphaFoldDB" id="A0A9K3D102"/>
<feature type="domain" description="YjeF C-terminal" evidence="8">
    <location>
        <begin position="28"/>
        <end position="414"/>
    </location>
</feature>
<proteinExistence type="inferred from homology"/>
<dbReference type="CDD" id="cd01171">
    <property type="entry name" value="YXKO-related"/>
    <property type="match status" value="1"/>
</dbReference>
<organism evidence="9 10">
    <name type="scientific">Kipferlia bialata</name>
    <dbReference type="NCBI Taxonomy" id="797122"/>
    <lineage>
        <taxon>Eukaryota</taxon>
        <taxon>Metamonada</taxon>
        <taxon>Carpediemonas-like organisms</taxon>
        <taxon>Kipferlia</taxon>
    </lineage>
</organism>
<evidence type="ECO:0000313" key="9">
    <source>
        <dbReference type="EMBL" id="GIQ86167.1"/>
    </source>
</evidence>
<keyword evidence="10" id="KW-1185">Reference proteome</keyword>
<gene>
    <name evidence="9" type="ORF">KIPB_007967</name>
</gene>
<dbReference type="InterPro" id="IPR029056">
    <property type="entry name" value="Ribokinase-like"/>
</dbReference>
<dbReference type="InterPro" id="IPR017953">
    <property type="entry name" value="Carbohydrate_kinase_pred_CS"/>
</dbReference>
<dbReference type="GO" id="GO:0110051">
    <property type="term" value="P:metabolite repair"/>
    <property type="evidence" value="ECO:0007669"/>
    <property type="project" value="TreeGrafter"/>
</dbReference>
<dbReference type="InterPro" id="IPR000631">
    <property type="entry name" value="CARKD"/>
</dbReference>
<dbReference type="Gene3D" id="3.40.1190.20">
    <property type="match status" value="1"/>
</dbReference>
<dbReference type="GO" id="GO:0047453">
    <property type="term" value="F:ATP-dependent NAD(P)H-hydrate dehydratase activity"/>
    <property type="evidence" value="ECO:0007669"/>
    <property type="project" value="UniProtKB-UniRule"/>
</dbReference>
<feature type="binding site" evidence="6">
    <location>
        <position position="149"/>
    </location>
    <ligand>
        <name>(6S)-NADPHX</name>
        <dbReference type="ChEBI" id="CHEBI:64076"/>
    </ligand>
</feature>
<dbReference type="EC" id="4.2.1.93" evidence="6"/>
<comment type="caution">
    <text evidence="9">The sequence shown here is derived from an EMBL/GenBank/DDBJ whole genome shotgun (WGS) entry which is preliminary data.</text>
</comment>
<evidence type="ECO:0000259" key="8">
    <source>
        <dbReference type="PROSITE" id="PS51383"/>
    </source>
</evidence>
<dbReference type="Pfam" id="PF01256">
    <property type="entry name" value="Carb_kinase"/>
    <property type="match status" value="2"/>
</dbReference>
<evidence type="ECO:0000256" key="5">
    <source>
        <dbReference type="ARBA" id="ARBA00023239"/>
    </source>
</evidence>
<dbReference type="PROSITE" id="PS01050">
    <property type="entry name" value="YJEF_C_2"/>
    <property type="match status" value="1"/>
</dbReference>
<keyword evidence="1 6" id="KW-0547">Nucleotide-binding</keyword>
<dbReference type="HAMAP" id="MF_01965">
    <property type="entry name" value="NADHX_dehydratase"/>
    <property type="match status" value="1"/>
</dbReference>